<dbReference type="EMBL" id="JAPEIS010000023">
    <property type="protein sequence ID" value="KAJ8057815.1"/>
    <property type="molecule type" value="Genomic_DNA"/>
</dbReference>
<name>A0A9X0A7S2_9HELO</name>
<proteinExistence type="predicted"/>
<accession>A0A9X0A7S2</accession>
<dbReference type="AlphaFoldDB" id="A0A9X0A7S2"/>
<keyword evidence="2" id="KW-1185">Reference proteome</keyword>
<dbReference type="Proteomes" id="UP001152300">
    <property type="component" value="Unassembled WGS sequence"/>
</dbReference>
<dbReference type="OrthoDB" id="5428969at2759"/>
<sequence>MHESSADLSMLNDFYMFKESLNIISRSYVTLGKPLSIEGCMSKVHIRDTALLAPAGFGGLDKLGSIYGPDYRKVDIGDYRNGRMKDLLNEDKPLFERYALKDSIITLKHVNSMEDFYVTLGKVGVPLTLSGIGKSYVLRE</sequence>
<comment type="caution">
    <text evidence="1">The sequence shown here is derived from an EMBL/GenBank/DDBJ whole genome shotgun (WGS) entry which is preliminary data.</text>
</comment>
<organism evidence="1 2">
    <name type="scientific">Sclerotinia nivalis</name>
    <dbReference type="NCBI Taxonomy" id="352851"/>
    <lineage>
        <taxon>Eukaryota</taxon>
        <taxon>Fungi</taxon>
        <taxon>Dikarya</taxon>
        <taxon>Ascomycota</taxon>
        <taxon>Pezizomycotina</taxon>
        <taxon>Leotiomycetes</taxon>
        <taxon>Helotiales</taxon>
        <taxon>Sclerotiniaceae</taxon>
        <taxon>Sclerotinia</taxon>
    </lineage>
</organism>
<evidence type="ECO:0000313" key="2">
    <source>
        <dbReference type="Proteomes" id="UP001152300"/>
    </source>
</evidence>
<gene>
    <name evidence="1" type="ORF">OCU04_013237</name>
</gene>
<protein>
    <submittedName>
        <fullName evidence="1">Uncharacterized protein</fullName>
    </submittedName>
</protein>
<evidence type="ECO:0000313" key="1">
    <source>
        <dbReference type="EMBL" id="KAJ8057815.1"/>
    </source>
</evidence>
<reference evidence="1" key="1">
    <citation type="submission" date="2022-11" db="EMBL/GenBank/DDBJ databases">
        <title>Genome Resource of Sclerotinia nivalis Strain SnTB1, a Plant Pathogen Isolated from American Ginseng.</title>
        <authorList>
            <person name="Fan S."/>
        </authorList>
    </citation>
    <scope>NUCLEOTIDE SEQUENCE</scope>
    <source>
        <strain evidence="1">SnTB1</strain>
    </source>
</reference>